<gene>
    <name evidence="4" type="ORF">X943_003865</name>
</gene>
<evidence type="ECO:0000256" key="2">
    <source>
        <dbReference type="ARBA" id="ARBA00022837"/>
    </source>
</evidence>
<dbReference type="SMART" id="SM00054">
    <property type="entry name" value="EFh"/>
    <property type="match status" value="2"/>
</dbReference>
<evidence type="ECO:0000313" key="5">
    <source>
        <dbReference type="Proteomes" id="UP001195914"/>
    </source>
</evidence>
<dbReference type="EMBL" id="JAHBMH010000073">
    <property type="protein sequence ID" value="KAK1933486.1"/>
    <property type="molecule type" value="Genomic_DNA"/>
</dbReference>
<dbReference type="Gene3D" id="1.10.238.10">
    <property type="entry name" value="EF-hand"/>
    <property type="match status" value="2"/>
</dbReference>
<keyword evidence="1" id="KW-0677">Repeat</keyword>
<dbReference type="CDD" id="cd00051">
    <property type="entry name" value="EFh"/>
    <property type="match status" value="1"/>
</dbReference>
<keyword evidence="5" id="KW-1185">Reference proteome</keyword>
<dbReference type="FunFam" id="1.10.238.10:FF:000001">
    <property type="entry name" value="Calmodulin 1"/>
    <property type="match status" value="1"/>
</dbReference>
<dbReference type="AlphaFoldDB" id="A0AAD9LEP9"/>
<dbReference type="InterPro" id="IPR011992">
    <property type="entry name" value="EF-hand-dom_pair"/>
</dbReference>
<proteinExistence type="predicted"/>
<comment type="caution">
    <text evidence="4">The sequence shown here is derived from an EMBL/GenBank/DDBJ whole genome shotgun (WGS) entry which is preliminary data.</text>
</comment>
<dbReference type="InterPro" id="IPR002048">
    <property type="entry name" value="EF_hand_dom"/>
</dbReference>
<keyword evidence="2" id="KW-0106">Calcium</keyword>
<dbReference type="SUPFAM" id="SSF47473">
    <property type="entry name" value="EF-hand"/>
    <property type="match status" value="1"/>
</dbReference>
<evidence type="ECO:0000259" key="3">
    <source>
        <dbReference type="PROSITE" id="PS50222"/>
    </source>
</evidence>
<evidence type="ECO:0000256" key="1">
    <source>
        <dbReference type="ARBA" id="ARBA00022737"/>
    </source>
</evidence>
<name>A0AAD9LEP9_BABDI</name>
<accession>A0AAD9LEP9</accession>
<organism evidence="4 5">
    <name type="scientific">Babesia divergens</name>
    <dbReference type="NCBI Taxonomy" id="32595"/>
    <lineage>
        <taxon>Eukaryota</taxon>
        <taxon>Sar</taxon>
        <taxon>Alveolata</taxon>
        <taxon>Apicomplexa</taxon>
        <taxon>Aconoidasida</taxon>
        <taxon>Piroplasmida</taxon>
        <taxon>Babesiidae</taxon>
        <taxon>Babesia</taxon>
    </lineage>
</organism>
<dbReference type="InterPro" id="IPR050145">
    <property type="entry name" value="Centrin_CML-like"/>
</dbReference>
<reference evidence="4" key="1">
    <citation type="journal article" date="2014" name="Nucleic Acids Res.">
        <title>The evolutionary dynamics of variant antigen genes in Babesia reveal a history of genomic innovation underlying host-parasite interaction.</title>
        <authorList>
            <person name="Jackson A.P."/>
            <person name="Otto T.D."/>
            <person name="Darby A."/>
            <person name="Ramaprasad A."/>
            <person name="Xia D."/>
            <person name="Echaide I.E."/>
            <person name="Farber M."/>
            <person name="Gahlot S."/>
            <person name="Gamble J."/>
            <person name="Gupta D."/>
            <person name="Gupta Y."/>
            <person name="Jackson L."/>
            <person name="Malandrin L."/>
            <person name="Malas T.B."/>
            <person name="Moussa E."/>
            <person name="Nair M."/>
            <person name="Reid A.J."/>
            <person name="Sanders M."/>
            <person name="Sharma J."/>
            <person name="Tracey A."/>
            <person name="Quail M.A."/>
            <person name="Weir W."/>
            <person name="Wastling J.M."/>
            <person name="Hall N."/>
            <person name="Willadsen P."/>
            <person name="Lingelbach K."/>
            <person name="Shiels B."/>
            <person name="Tait A."/>
            <person name="Berriman M."/>
            <person name="Allred D.R."/>
            <person name="Pain A."/>
        </authorList>
    </citation>
    <scope>NUCLEOTIDE SEQUENCE</scope>
    <source>
        <strain evidence="4">1802A</strain>
    </source>
</reference>
<evidence type="ECO:0000313" key="4">
    <source>
        <dbReference type="EMBL" id="KAK1933486.1"/>
    </source>
</evidence>
<dbReference type="Pfam" id="PF13833">
    <property type="entry name" value="EF-hand_8"/>
    <property type="match status" value="1"/>
</dbReference>
<sequence>MADADSFASDVDVFENNIAKIHRNVLNPELEREIEAAFSLFDKDGNGKLDFFECQAAFRALRLNASRETVKAMFAELNKDVEDILTISDFKTLVIKVIHRRYNAGEAAKIFELLEDGSGKITRESLAAVLRQLGGTMDDEDLNIMIKEAANGKDYVKFDDFRKILKLAWRGDTSDELYDEK</sequence>
<dbReference type="PROSITE" id="PS50222">
    <property type="entry name" value="EF_HAND_2"/>
    <property type="match status" value="1"/>
</dbReference>
<reference evidence="4" key="2">
    <citation type="submission" date="2021-05" db="EMBL/GenBank/DDBJ databases">
        <authorList>
            <person name="Pain A."/>
        </authorList>
    </citation>
    <scope>NUCLEOTIDE SEQUENCE</scope>
    <source>
        <strain evidence="4">1802A</strain>
    </source>
</reference>
<protein>
    <recommendedName>
        <fullName evidence="3">EF-hand domain-containing protein</fullName>
    </recommendedName>
</protein>
<dbReference type="GO" id="GO:0005509">
    <property type="term" value="F:calcium ion binding"/>
    <property type="evidence" value="ECO:0007669"/>
    <property type="project" value="InterPro"/>
</dbReference>
<dbReference type="Proteomes" id="UP001195914">
    <property type="component" value="Unassembled WGS sequence"/>
</dbReference>
<dbReference type="PANTHER" id="PTHR23050">
    <property type="entry name" value="CALCIUM BINDING PROTEIN"/>
    <property type="match status" value="1"/>
</dbReference>
<feature type="domain" description="EF-hand" evidence="3">
    <location>
        <begin position="29"/>
        <end position="64"/>
    </location>
</feature>
<dbReference type="Pfam" id="PF00036">
    <property type="entry name" value="EF-hand_1"/>
    <property type="match status" value="1"/>
</dbReference>